<evidence type="ECO:0000256" key="4">
    <source>
        <dbReference type="ARBA" id="ARBA00022729"/>
    </source>
</evidence>
<feature type="region of interest" description="Disordered" evidence="8">
    <location>
        <begin position="18"/>
        <end position="50"/>
    </location>
</feature>
<keyword evidence="12" id="KW-1185">Reference proteome</keyword>
<evidence type="ECO:0000256" key="9">
    <source>
        <dbReference type="SAM" id="SignalP"/>
    </source>
</evidence>
<evidence type="ECO:0000256" key="7">
    <source>
        <dbReference type="ARBA" id="ARBA00023326"/>
    </source>
</evidence>
<dbReference type="PANTHER" id="PTHR38050">
    <property type="match status" value="1"/>
</dbReference>
<dbReference type="PROSITE" id="PS51257">
    <property type="entry name" value="PROKAR_LIPOPROTEIN"/>
    <property type="match status" value="1"/>
</dbReference>
<keyword evidence="4 9" id="KW-0732">Signal</keyword>
<dbReference type="InterPro" id="IPR029058">
    <property type="entry name" value="AB_hydrolase_fold"/>
</dbReference>
<proteinExistence type="predicted"/>
<feature type="domain" description="Peptidase S9 prolyl oligopeptidase catalytic" evidence="10">
    <location>
        <begin position="122"/>
        <end position="177"/>
    </location>
</feature>
<dbReference type="EMBL" id="CP141059">
    <property type="protein sequence ID" value="WQQ27840.1"/>
    <property type="molecule type" value="Genomic_DNA"/>
</dbReference>
<name>A0ABZ0ZUU4_9ACTN</name>
<evidence type="ECO:0000256" key="2">
    <source>
        <dbReference type="ARBA" id="ARBA00022525"/>
    </source>
</evidence>
<comment type="subcellular location">
    <subcellularLocation>
        <location evidence="1">Secreted</location>
    </subcellularLocation>
</comment>
<sequence>MRRLSPLLALALLLGACSSEESEPGTDRPSSTPAILIDTETPEPDPTTPVAGDLRLGVSLPGGSEGEYLLHAPPAVERGRPLPLVLVFHGSPGSPEEMVRLTRFDALADTEDFLVVYPDYINDVEDISALIDHVAEVWPVDERRIYATGFSRGGTTTYAVAEQLADRIAAFAPVAGVDFGEFAPGRPTSLIAFQGGRDQLADAFPDVNRAWARGSGCGDAVLSDVDLGGRPATRSVASCADGASHVIYRIERLGHVWPRGATALIWEFFQAHPLVRS</sequence>
<dbReference type="SUPFAM" id="SSF53474">
    <property type="entry name" value="alpha/beta-Hydrolases"/>
    <property type="match status" value="1"/>
</dbReference>
<evidence type="ECO:0000313" key="11">
    <source>
        <dbReference type="EMBL" id="WQQ27840.1"/>
    </source>
</evidence>
<protein>
    <submittedName>
        <fullName evidence="11">PHB depolymerase family esterase</fullName>
    </submittedName>
</protein>
<dbReference type="InterPro" id="IPR043595">
    <property type="entry name" value="FaeB/C/D"/>
</dbReference>
<gene>
    <name evidence="11" type="ORF">SHK19_06305</name>
</gene>
<evidence type="ECO:0000256" key="8">
    <source>
        <dbReference type="SAM" id="MobiDB-lite"/>
    </source>
</evidence>
<dbReference type="Pfam" id="PF00326">
    <property type="entry name" value="Peptidase_S9"/>
    <property type="match status" value="1"/>
</dbReference>
<keyword evidence="6" id="KW-0119">Carbohydrate metabolism</keyword>
<evidence type="ECO:0000256" key="6">
    <source>
        <dbReference type="ARBA" id="ARBA00023277"/>
    </source>
</evidence>
<dbReference type="InterPro" id="IPR001375">
    <property type="entry name" value="Peptidase_S9_cat"/>
</dbReference>
<organism evidence="11 12">
    <name type="scientific">Nocardioides bizhenqiangii</name>
    <dbReference type="NCBI Taxonomy" id="3095076"/>
    <lineage>
        <taxon>Bacteria</taxon>
        <taxon>Bacillati</taxon>
        <taxon>Actinomycetota</taxon>
        <taxon>Actinomycetes</taxon>
        <taxon>Propionibacteriales</taxon>
        <taxon>Nocardioidaceae</taxon>
        <taxon>Nocardioides</taxon>
    </lineage>
</organism>
<evidence type="ECO:0000259" key="10">
    <source>
        <dbReference type="Pfam" id="PF00326"/>
    </source>
</evidence>
<dbReference type="PANTHER" id="PTHR38050:SF2">
    <property type="entry name" value="FERULOYL ESTERASE C-RELATED"/>
    <property type="match status" value="1"/>
</dbReference>
<keyword evidence="3" id="KW-0858">Xylan degradation</keyword>
<dbReference type="Proteomes" id="UP001327225">
    <property type="component" value="Chromosome"/>
</dbReference>
<keyword evidence="5" id="KW-0378">Hydrolase</keyword>
<reference evidence="12" key="1">
    <citation type="submission" date="2023-12" db="EMBL/GenBank/DDBJ databases">
        <title>Novel species in genus Nocardioides.</title>
        <authorList>
            <person name="Zhou H."/>
        </authorList>
    </citation>
    <scope>NUCLEOTIDE SEQUENCE [LARGE SCALE GENOMIC DNA]</scope>
    <source>
        <strain evidence="12">HM61</strain>
    </source>
</reference>
<accession>A0ABZ0ZUU4</accession>
<feature type="chain" id="PRO_5046409502" evidence="9">
    <location>
        <begin position="22"/>
        <end position="277"/>
    </location>
</feature>
<keyword evidence="2" id="KW-0964">Secreted</keyword>
<evidence type="ECO:0000256" key="1">
    <source>
        <dbReference type="ARBA" id="ARBA00004613"/>
    </source>
</evidence>
<dbReference type="Gene3D" id="3.40.50.1820">
    <property type="entry name" value="alpha/beta hydrolase"/>
    <property type="match status" value="2"/>
</dbReference>
<keyword evidence="7" id="KW-0624">Polysaccharide degradation</keyword>
<evidence type="ECO:0000313" key="12">
    <source>
        <dbReference type="Proteomes" id="UP001327225"/>
    </source>
</evidence>
<evidence type="ECO:0000256" key="5">
    <source>
        <dbReference type="ARBA" id="ARBA00022801"/>
    </source>
</evidence>
<dbReference type="RefSeq" id="WP_322938134.1">
    <property type="nucleotide sequence ID" value="NZ_CP141059.1"/>
</dbReference>
<evidence type="ECO:0000256" key="3">
    <source>
        <dbReference type="ARBA" id="ARBA00022651"/>
    </source>
</evidence>
<feature type="signal peptide" evidence="9">
    <location>
        <begin position="1"/>
        <end position="21"/>
    </location>
</feature>